<sequence length="113" mass="12439">MMLLSFCATVAISMFYIFSLFATLRRSSRASKFGFLIIAGLTSLAGLLQIISFIVIAIETTSWYPVIMGACEFLALLSGLIDCLMVLPLSIILSRTDFKAAKTADQWEAELDE</sequence>
<organism evidence="2 3">
    <name type="scientific">Caenorhabditis elegans</name>
    <dbReference type="NCBI Taxonomy" id="6239"/>
    <lineage>
        <taxon>Eukaryota</taxon>
        <taxon>Metazoa</taxon>
        <taxon>Ecdysozoa</taxon>
        <taxon>Nematoda</taxon>
        <taxon>Chromadorea</taxon>
        <taxon>Rhabditida</taxon>
        <taxon>Rhabditina</taxon>
        <taxon>Rhabditomorpha</taxon>
        <taxon>Rhabditoidea</taxon>
        <taxon>Rhabditidae</taxon>
        <taxon>Peloderinae</taxon>
        <taxon>Caenorhabditis</taxon>
    </lineage>
</organism>
<dbReference type="UCSC" id="K10G6.5">
    <property type="organism name" value="c. elegans"/>
</dbReference>
<dbReference type="HOGENOM" id="CLU_2005946_0_0_1"/>
<evidence type="ECO:0000256" key="1">
    <source>
        <dbReference type="SAM" id="Phobius"/>
    </source>
</evidence>
<keyword evidence="1" id="KW-0812">Transmembrane</keyword>
<dbReference type="InParanoid" id="Q4W519"/>
<dbReference type="WormBase" id="K10G6.5">
    <property type="protein sequence ID" value="CE50353"/>
    <property type="gene ID" value="WBGene00044381"/>
</dbReference>
<gene>
    <name evidence="2" type="ORF">CELE_K10G6.5</name>
    <name evidence="2 4" type="ORF">K10G6.5</name>
</gene>
<dbReference type="KEGG" id="cel:CELE_K10G6.5"/>
<accession>Q4W519</accession>
<keyword evidence="2" id="KW-0675">Receptor</keyword>
<proteinExistence type="predicted"/>
<dbReference type="InterPro" id="IPR009545">
    <property type="entry name" value="Claudin-like"/>
</dbReference>
<feature type="transmembrane region" description="Helical" evidence="1">
    <location>
        <begin position="6"/>
        <end position="24"/>
    </location>
</feature>
<keyword evidence="3" id="KW-1185">Reference proteome</keyword>
<evidence type="ECO:0000313" key="4">
    <source>
        <dbReference type="WormBase" id="K10G6.5"/>
    </source>
</evidence>
<reference evidence="2 3" key="1">
    <citation type="journal article" date="1998" name="Science">
        <title>Genome sequence of the nematode C. elegans: a platform for investigating biology.</title>
        <authorList>
            <consortium name="The C. elegans sequencing consortium"/>
            <person name="Sulson J.E."/>
            <person name="Waterston R."/>
        </authorList>
    </citation>
    <scope>NUCLEOTIDE SEQUENCE [LARGE SCALE GENOMIC DNA]</scope>
    <source>
        <strain evidence="2 3">Bristol N2</strain>
    </source>
</reference>
<dbReference type="AlphaFoldDB" id="Q4W519"/>
<keyword evidence="1" id="KW-1133">Transmembrane helix</keyword>
<dbReference type="Pfam" id="PF06653">
    <property type="entry name" value="Claudin_3"/>
    <property type="match status" value="1"/>
</dbReference>
<feature type="transmembrane region" description="Helical" evidence="1">
    <location>
        <begin position="36"/>
        <end position="58"/>
    </location>
</feature>
<name>Q4W519_CAEEL</name>
<feature type="transmembrane region" description="Helical" evidence="1">
    <location>
        <begin position="64"/>
        <end position="93"/>
    </location>
</feature>
<dbReference type="CTD" id="3565830"/>
<dbReference type="Bgee" id="WBGene00044381">
    <property type="expression patterns" value="Expressed in pharyngeal muscle cell (C elegans) and 1 other cell type or tissue"/>
</dbReference>
<dbReference type="EMBL" id="BX284602">
    <property type="protein sequence ID" value="CCD72895.2"/>
    <property type="molecule type" value="Genomic_DNA"/>
</dbReference>
<keyword evidence="1" id="KW-0472">Membrane</keyword>
<dbReference type="AGR" id="WB:WBGene00044381"/>
<evidence type="ECO:0000313" key="3">
    <source>
        <dbReference type="Proteomes" id="UP000001940"/>
    </source>
</evidence>
<dbReference type="Proteomes" id="UP000001940">
    <property type="component" value="Chromosome II"/>
</dbReference>
<dbReference type="RefSeq" id="NP_001022248.2">
    <property type="nucleotide sequence ID" value="NM_001027077.5"/>
</dbReference>
<dbReference type="GeneID" id="3565830"/>
<protein>
    <submittedName>
        <fullName evidence="2">Serpentine receptor class gamma</fullName>
    </submittedName>
</protein>
<evidence type="ECO:0000313" key="2">
    <source>
        <dbReference type="EMBL" id="CCD72895.2"/>
    </source>
</evidence>